<feature type="domain" description="Potassium channel" evidence="15">
    <location>
        <begin position="221"/>
        <end position="297"/>
    </location>
</feature>
<keyword evidence="5 12" id="KW-0812">Transmembrane</keyword>
<accession>A0AAV3XX22</accession>
<evidence type="ECO:0000259" key="15">
    <source>
        <dbReference type="Pfam" id="PF07885"/>
    </source>
</evidence>
<evidence type="ECO:0000313" key="16">
    <source>
        <dbReference type="EMBL" id="GFN75375.1"/>
    </source>
</evidence>
<feature type="transmembrane region" description="Helical" evidence="14">
    <location>
        <begin position="167"/>
        <end position="189"/>
    </location>
</feature>
<evidence type="ECO:0000256" key="13">
    <source>
        <dbReference type="SAM" id="MobiDB-lite"/>
    </source>
</evidence>
<evidence type="ECO:0000256" key="1">
    <source>
        <dbReference type="ARBA" id="ARBA00004141"/>
    </source>
</evidence>
<dbReference type="Pfam" id="PF07885">
    <property type="entry name" value="Ion_trans_2"/>
    <property type="match status" value="2"/>
</dbReference>
<dbReference type="PRINTS" id="PR01333">
    <property type="entry name" value="2POREKCHANEL"/>
</dbReference>
<organism evidence="16 17">
    <name type="scientific">Plakobranchus ocellatus</name>
    <dbReference type="NCBI Taxonomy" id="259542"/>
    <lineage>
        <taxon>Eukaryota</taxon>
        <taxon>Metazoa</taxon>
        <taxon>Spiralia</taxon>
        <taxon>Lophotrochozoa</taxon>
        <taxon>Mollusca</taxon>
        <taxon>Gastropoda</taxon>
        <taxon>Heterobranchia</taxon>
        <taxon>Euthyneura</taxon>
        <taxon>Panpulmonata</taxon>
        <taxon>Sacoglossa</taxon>
        <taxon>Placobranchoidea</taxon>
        <taxon>Plakobranchidae</taxon>
        <taxon>Plakobranchus</taxon>
    </lineage>
</organism>
<comment type="similarity">
    <text evidence="2 12">Belongs to the two pore domain potassium channel (TC 1.A.1.8) family.</text>
</comment>
<evidence type="ECO:0000256" key="5">
    <source>
        <dbReference type="ARBA" id="ARBA00022692"/>
    </source>
</evidence>
<evidence type="ECO:0000256" key="6">
    <source>
        <dbReference type="ARBA" id="ARBA00022826"/>
    </source>
</evidence>
<dbReference type="EMBL" id="BLXT01000264">
    <property type="protein sequence ID" value="GFN75375.1"/>
    <property type="molecule type" value="Genomic_DNA"/>
</dbReference>
<feature type="transmembrane region" description="Helical" evidence="14">
    <location>
        <begin position="38"/>
        <end position="63"/>
    </location>
</feature>
<dbReference type="GO" id="GO:0022841">
    <property type="term" value="F:potassium ion leak channel activity"/>
    <property type="evidence" value="ECO:0007669"/>
    <property type="project" value="TreeGrafter"/>
</dbReference>
<evidence type="ECO:0000256" key="4">
    <source>
        <dbReference type="ARBA" id="ARBA00022538"/>
    </source>
</evidence>
<name>A0AAV3XX22_9GAST</name>
<feature type="compositionally biased region" description="Basic and acidic residues" evidence="13">
    <location>
        <begin position="1"/>
        <end position="16"/>
    </location>
</feature>
<keyword evidence="10 14" id="KW-0472">Membrane</keyword>
<gene>
    <name evidence="16" type="ORF">PoB_000188100</name>
</gene>
<sequence>MNKKVGREQQEQEARKRVTLKKKKGKDKDESERGTAKLLVALGGLLLAMWGYVLFGATVFVIIEKKEKSERKPATILEIKLVDTLEDIHLKHTAAVNTSEYRREVDKAMQQFKDEIVKQVESGELVTGGDENEWSYESSLLFSATLVTTVGYGNIAPVTSPGRLFTIAYSCVGIPLTLVCIAILGTIMARGFKALALFLFEDSVTEEGIAFIPIKVSAGVMFAYLFIGALLFRAVEPTWTFLEAFYFCFITLSTIGLGDFVYGEGRTTDSNFVVSVFYLMFGLSVLSMCFSLMQEQVTFLLHHYLSLLLRKAKQYWKF</sequence>
<dbReference type="PANTHER" id="PTHR11003">
    <property type="entry name" value="POTASSIUM CHANNEL, SUBFAMILY K"/>
    <property type="match status" value="1"/>
</dbReference>
<reference evidence="16 17" key="1">
    <citation type="journal article" date="2021" name="Elife">
        <title>Chloroplast acquisition without the gene transfer in kleptoplastic sea slugs, Plakobranchus ocellatus.</title>
        <authorList>
            <person name="Maeda T."/>
            <person name="Takahashi S."/>
            <person name="Yoshida T."/>
            <person name="Shimamura S."/>
            <person name="Takaki Y."/>
            <person name="Nagai Y."/>
            <person name="Toyoda A."/>
            <person name="Suzuki Y."/>
            <person name="Arimoto A."/>
            <person name="Ishii H."/>
            <person name="Satoh N."/>
            <person name="Nishiyama T."/>
            <person name="Hasebe M."/>
            <person name="Maruyama T."/>
            <person name="Minagawa J."/>
            <person name="Obokata J."/>
            <person name="Shigenobu S."/>
        </authorList>
    </citation>
    <scope>NUCLEOTIDE SEQUENCE [LARGE SCALE GENOMIC DNA]</scope>
</reference>
<evidence type="ECO:0000256" key="12">
    <source>
        <dbReference type="RuleBase" id="RU003857"/>
    </source>
</evidence>
<keyword evidence="11 12" id="KW-0407">Ion channel</keyword>
<feature type="transmembrane region" description="Helical" evidence="14">
    <location>
        <begin position="275"/>
        <end position="293"/>
    </location>
</feature>
<dbReference type="Gene3D" id="1.10.287.70">
    <property type="match status" value="1"/>
</dbReference>
<keyword evidence="7" id="KW-0630">Potassium</keyword>
<dbReference type="InterPro" id="IPR003280">
    <property type="entry name" value="2pore_dom_K_chnl"/>
</dbReference>
<keyword evidence="3 12" id="KW-0813">Transport</keyword>
<evidence type="ECO:0000256" key="10">
    <source>
        <dbReference type="ARBA" id="ARBA00023136"/>
    </source>
</evidence>
<comment type="subcellular location">
    <subcellularLocation>
        <location evidence="1">Membrane</location>
        <topology evidence="1">Multi-pass membrane protein</topology>
    </subcellularLocation>
</comment>
<dbReference type="InterPro" id="IPR013099">
    <property type="entry name" value="K_chnl_dom"/>
</dbReference>
<dbReference type="SUPFAM" id="SSF81324">
    <property type="entry name" value="Voltage-gated potassium channels"/>
    <property type="match status" value="2"/>
</dbReference>
<evidence type="ECO:0000256" key="8">
    <source>
        <dbReference type="ARBA" id="ARBA00022989"/>
    </source>
</evidence>
<evidence type="ECO:0000256" key="2">
    <source>
        <dbReference type="ARBA" id="ARBA00006666"/>
    </source>
</evidence>
<evidence type="ECO:0000256" key="9">
    <source>
        <dbReference type="ARBA" id="ARBA00023065"/>
    </source>
</evidence>
<evidence type="ECO:0000256" key="7">
    <source>
        <dbReference type="ARBA" id="ARBA00022958"/>
    </source>
</evidence>
<protein>
    <submittedName>
        <fullName evidence="16">Potassium channel subfamily k member 9</fullName>
    </submittedName>
</protein>
<evidence type="ECO:0000256" key="14">
    <source>
        <dbReference type="SAM" id="Phobius"/>
    </source>
</evidence>
<dbReference type="GO" id="GO:0005886">
    <property type="term" value="C:plasma membrane"/>
    <property type="evidence" value="ECO:0007669"/>
    <property type="project" value="TreeGrafter"/>
</dbReference>
<evidence type="ECO:0000256" key="11">
    <source>
        <dbReference type="ARBA" id="ARBA00023303"/>
    </source>
</evidence>
<keyword evidence="6" id="KW-0631">Potassium channel</keyword>
<keyword evidence="4" id="KW-0633">Potassium transport</keyword>
<dbReference type="Proteomes" id="UP000735302">
    <property type="component" value="Unassembled WGS sequence"/>
</dbReference>
<feature type="transmembrane region" description="Helical" evidence="14">
    <location>
        <begin position="209"/>
        <end position="232"/>
    </location>
</feature>
<feature type="transmembrane region" description="Helical" evidence="14">
    <location>
        <begin position="244"/>
        <end position="263"/>
    </location>
</feature>
<dbReference type="GO" id="GO:0030322">
    <property type="term" value="P:stabilization of membrane potential"/>
    <property type="evidence" value="ECO:0007669"/>
    <property type="project" value="TreeGrafter"/>
</dbReference>
<dbReference type="PRINTS" id="PR01095">
    <property type="entry name" value="TASKCHANNEL"/>
</dbReference>
<evidence type="ECO:0000256" key="3">
    <source>
        <dbReference type="ARBA" id="ARBA00022448"/>
    </source>
</evidence>
<keyword evidence="8 14" id="KW-1133">Transmembrane helix</keyword>
<feature type="region of interest" description="Disordered" evidence="13">
    <location>
        <begin position="1"/>
        <end position="29"/>
    </location>
</feature>
<dbReference type="InterPro" id="IPR003092">
    <property type="entry name" value="2pore_dom_K_chnl_TASK"/>
</dbReference>
<dbReference type="PANTHER" id="PTHR11003:SF334">
    <property type="entry name" value="FI03418P"/>
    <property type="match status" value="1"/>
</dbReference>
<feature type="domain" description="Potassium channel" evidence="15">
    <location>
        <begin position="132"/>
        <end position="189"/>
    </location>
</feature>
<proteinExistence type="inferred from homology"/>
<dbReference type="AlphaFoldDB" id="A0AAV3XX22"/>
<evidence type="ECO:0000313" key="17">
    <source>
        <dbReference type="Proteomes" id="UP000735302"/>
    </source>
</evidence>
<keyword evidence="9 12" id="KW-0406">Ion transport</keyword>
<keyword evidence="17" id="KW-1185">Reference proteome</keyword>
<dbReference type="GO" id="GO:0015271">
    <property type="term" value="F:outward rectifier potassium channel activity"/>
    <property type="evidence" value="ECO:0007669"/>
    <property type="project" value="TreeGrafter"/>
</dbReference>
<comment type="caution">
    <text evidence="16">The sequence shown here is derived from an EMBL/GenBank/DDBJ whole genome shotgun (WGS) entry which is preliminary data.</text>
</comment>